<evidence type="ECO:0000256" key="2">
    <source>
        <dbReference type="ARBA" id="ARBA00022475"/>
    </source>
</evidence>
<feature type="transmembrane region" description="Helical" evidence="8">
    <location>
        <begin position="138"/>
        <end position="154"/>
    </location>
</feature>
<dbReference type="Proteomes" id="UP000003544">
    <property type="component" value="Unassembled WGS sequence"/>
</dbReference>
<dbReference type="GO" id="GO:0005886">
    <property type="term" value="C:plasma membrane"/>
    <property type="evidence" value="ECO:0007669"/>
    <property type="project" value="UniProtKB-SubCell"/>
</dbReference>
<name>F5T2W3_9GAMM</name>
<feature type="transmembrane region" description="Helical" evidence="8">
    <location>
        <begin position="86"/>
        <end position="103"/>
    </location>
</feature>
<dbReference type="STRING" id="1026882.MAMP_00823"/>
<evidence type="ECO:0000259" key="9">
    <source>
        <dbReference type="Pfam" id="PF13231"/>
    </source>
</evidence>
<feature type="transmembrane region" description="Helical" evidence="8">
    <location>
        <begin position="380"/>
        <end position="400"/>
    </location>
</feature>
<keyword evidence="5 8" id="KW-0812">Transmembrane</keyword>
<evidence type="ECO:0000256" key="8">
    <source>
        <dbReference type="SAM" id="Phobius"/>
    </source>
</evidence>
<feature type="transmembrane region" description="Helical" evidence="8">
    <location>
        <begin position="12"/>
        <end position="31"/>
    </location>
</feature>
<evidence type="ECO:0000313" key="11">
    <source>
        <dbReference type="Proteomes" id="UP000003544"/>
    </source>
</evidence>
<comment type="caution">
    <text evidence="10">The sequence shown here is derived from an EMBL/GenBank/DDBJ whole genome shotgun (WGS) entry which is preliminary data.</text>
</comment>
<feature type="domain" description="Glycosyltransferase RgtA/B/C/D-like" evidence="9">
    <location>
        <begin position="68"/>
        <end position="218"/>
    </location>
</feature>
<feature type="transmembrane region" description="Helical" evidence="8">
    <location>
        <begin position="62"/>
        <end position="79"/>
    </location>
</feature>
<evidence type="ECO:0000313" key="10">
    <source>
        <dbReference type="EMBL" id="EGL53324.1"/>
    </source>
</evidence>
<keyword evidence="6 8" id="KW-1133">Transmembrane helix</keyword>
<dbReference type="OrthoDB" id="136232at2"/>
<evidence type="ECO:0000256" key="5">
    <source>
        <dbReference type="ARBA" id="ARBA00022692"/>
    </source>
</evidence>
<keyword evidence="2" id="KW-1003">Cell membrane</keyword>
<feature type="transmembrane region" description="Helical" evidence="8">
    <location>
        <begin position="160"/>
        <end position="188"/>
    </location>
</feature>
<comment type="subcellular location">
    <subcellularLocation>
        <location evidence="1">Cell membrane</location>
        <topology evidence="1">Multi-pass membrane protein</topology>
    </subcellularLocation>
</comment>
<dbReference type="EMBL" id="AFIG01000003">
    <property type="protein sequence ID" value="EGL53324.1"/>
    <property type="molecule type" value="Genomic_DNA"/>
</dbReference>
<dbReference type="GO" id="GO:0016763">
    <property type="term" value="F:pentosyltransferase activity"/>
    <property type="evidence" value="ECO:0007669"/>
    <property type="project" value="TreeGrafter"/>
</dbReference>
<dbReference type="eggNOG" id="COG1807">
    <property type="taxonomic scope" value="Bacteria"/>
</dbReference>
<evidence type="ECO:0000256" key="6">
    <source>
        <dbReference type="ARBA" id="ARBA00022989"/>
    </source>
</evidence>
<dbReference type="AlphaFoldDB" id="F5T2W3"/>
<dbReference type="RefSeq" id="WP_007146574.1">
    <property type="nucleotide sequence ID" value="NZ_AFIG01000003.1"/>
</dbReference>
<evidence type="ECO:0000256" key="3">
    <source>
        <dbReference type="ARBA" id="ARBA00022676"/>
    </source>
</evidence>
<keyword evidence="11" id="KW-1185">Reference proteome</keyword>
<proteinExistence type="predicted"/>
<protein>
    <submittedName>
        <fullName evidence="10">Glycosyl transferase, family 39</fullName>
    </submittedName>
</protein>
<dbReference type="Pfam" id="PF13231">
    <property type="entry name" value="PMT_2"/>
    <property type="match status" value="1"/>
</dbReference>
<dbReference type="InterPro" id="IPR038731">
    <property type="entry name" value="RgtA/B/C-like"/>
</dbReference>
<evidence type="ECO:0000256" key="7">
    <source>
        <dbReference type="ARBA" id="ARBA00023136"/>
    </source>
</evidence>
<feature type="transmembrane region" description="Helical" evidence="8">
    <location>
        <begin position="328"/>
        <end position="346"/>
    </location>
</feature>
<dbReference type="GO" id="GO:0009103">
    <property type="term" value="P:lipopolysaccharide biosynthetic process"/>
    <property type="evidence" value="ECO:0007669"/>
    <property type="project" value="UniProtKB-ARBA"/>
</dbReference>
<evidence type="ECO:0000256" key="1">
    <source>
        <dbReference type="ARBA" id="ARBA00004651"/>
    </source>
</evidence>
<organism evidence="10 11">
    <name type="scientific">Methylophaga aminisulfidivorans MP</name>
    <dbReference type="NCBI Taxonomy" id="1026882"/>
    <lineage>
        <taxon>Bacteria</taxon>
        <taxon>Pseudomonadati</taxon>
        <taxon>Pseudomonadota</taxon>
        <taxon>Gammaproteobacteria</taxon>
        <taxon>Thiotrichales</taxon>
        <taxon>Piscirickettsiaceae</taxon>
        <taxon>Methylophaga</taxon>
    </lineage>
</organism>
<reference evidence="10 11" key="1">
    <citation type="journal article" date="2011" name="J. Bacteriol.">
        <title>Draft genome sequence of Methylophaga aminisulfidivorans MP T.</title>
        <authorList>
            <person name="Han G.H."/>
            <person name="Kim W."/>
            <person name="Chun J."/>
            <person name="Kim S.W."/>
        </authorList>
    </citation>
    <scope>NUCLEOTIDE SEQUENCE [LARGE SCALE GENOMIC DNA]</scope>
    <source>
        <strain evidence="11">MP(T)</strain>
    </source>
</reference>
<dbReference type="InterPro" id="IPR050297">
    <property type="entry name" value="LipidA_mod_glycosyltrf_83"/>
</dbReference>
<dbReference type="PANTHER" id="PTHR33908">
    <property type="entry name" value="MANNOSYLTRANSFERASE YKCB-RELATED"/>
    <property type="match status" value="1"/>
</dbReference>
<evidence type="ECO:0000256" key="4">
    <source>
        <dbReference type="ARBA" id="ARBA00022679"/>
    </source>
</evidence>
<keyword evidence="7 8" id="KW-0472">Membrane</keyword>
<keyword evidence="3" id="KW-0328">Glycosyltransferase</keyword>
<keyword evidence="4 10" id="KW-0808">Transferase</keyword>
<feature type="transmembrane region" description="Helical" evidence="8">
    <location>
        <begin position="200"/>
        <end position="220"/>
    </location>
</feature>
<sequence length="409" mass="46281">MKQDTLLTKHLVYILILAAILRIVWMLWIPVVPVSDSVMYHEFAKSISEGKGYAYPAGNLTAYWPVGTPAIYGSLYALFGQHYEVIAIFNVFVGILTTLFIILLAQQWFSARTAAIAGLIYALWPSQIHYTTILASELLFNLFMIIGLFCWYRFQNKPVLSVLTATLFFVCAAYVRPIALLLPFILLALHFLNHADWKRLFTSSMLVAITMAVLISPWAVRNYHLFGEPVLISTNGGPVLWMGNNPASSGEYMPLPDIHFDSEVERANYFKEKALEHIKQEPMLFLKRAGKRFVDYFRSENIGVNWNIEGIKQKGAESLVLPMKLLSTIYWLSLVGLSVYAIGNLIKKNGFWQASISTPIFALLGYFIVLHIIIASGDRYHFPIIPLIALLSATSIQAAYEKLKERKQT</sequence>
<feature type="transmembrane region" description="Helical" evidence="8">
    <location>
        <begin position="358"/>
        <end position="374"/>
    </location>
</feature>
<gene>
    <name evidence="10" type="ORF">MAMP_00823</name>
</gene>
<accession>F5T2W3</accession>
<dbReference type="PANTHER" id="PTHR33908:SF11">
    <property type="entry name" value="MEMBRANE PROTEIN"/>
    <property type="match status" value="1"/>
</dbReference>